<evidence type="ECO:0000256" key="6">
    <source>
        <dbReference type="ARBA" id="ARBA00023242"/>
    </source>
</evidence>
<evidence type="ECO:0000256" key="2">
    <source>
        <dbReference type="ARBA" id="ARBA00004496"/>
    </source>
</evidence>
<dbReference type="GO" id="GO:1990846">
    <property type="term" value="F:ribonucleoside-diphosphate reductase inhibitor activity"/>
    <property type="evidence" value="ECO:0007669"/>
    <property type="project" value="TreeGrafter"/>
</dbReference>
<keyword evidence="6" id="KW-0539">Nucleus</keyword>
<dbReference type="Pfam" id="PF08591">
    <property type="entry name" value="RNR_inhib"/>
    <property type="match status" value="1"/>
</dbReference>
<dbReference type="EMBL" id="LT598468">
    <property type="protein sequence ID" value="SCV02646.1"/>
    <property type="molecule type" value="Genomic_DNA"/>
</dbReference>
<protein>
    <recommendedName>
        <fullName evidence="4">Damage-regulated import facilitator 1</fullName>
    </recommendedName>
</protein>
<reference evidence="8" key="1">
    <citation type="submission" date="2016-03" db="EMBL/GenBank/DDBJ databases">
        <authorList>
            <person name="Devillers H."/>
        </authorList>
    </citation>
    <scope>NUCLEOTIDE SEQUENCE [LARGE SCALE GENOMIC DNA]</scope>
</reference>
<proteinExistence type="inferred from homology"/>
<evidence type="ECO:0000256" key="5">
    <source>
        <dbReference type="ARBA" id="ARBA00022490"/>
    </source>
</evidence>
<evidence type="ECO:0000313" key="8">
    <source>
        <dbReference type="Proteomes" id="UP000191024"/>
    </source>
</evidence>
<dbReference type="PANTHER" id="PTHR28081:SF1">
    <property type="entry name" value="DAMAGE-REGULATED IMPORT FACILITATOR 1"/>
    <property type="match status" value="1"/>
</dbReference>
<name>A0A1G4KE36_9SACH</name>
<dbReference type="AlphaFoldDB" id="A0A1G4KE36"/>
<sequence>MTTESPVKRQLHAAILPQSDLNGCQGALSTMGMRIRQSVDRGYQTPQSLSAPVSSPSHFSNVCMQDNSNFTIPEYKRVPLSGARQAPMLVNERTVSSSSSLAMWESQLDERLEHIDNDIMRNKLGAGDLMMGVKRGFDQVSEW</sequence>
<dbReference type="GO" id="GO:0008104">
    <property type="term" value="P:intracellular protein localization"/>
    <property type="evidence" value="ECO:0007669"/>
    <property type="project" value="TreeGrafter"/>
</dbReference>
<dbReference type="PANTHER" id="PTHR28081">
    <property type="entry name" value="DAMAGE-REGULATED IMPORT FACILITATOR 1-RELATED"/>
    <property type="match status" value="1"/>
</dbReference>
<dbReference type="InterPro" id="IPR013900">
    <property type="entry name" value="RNR_inhibitor"/>
</dbReference>
<evidence type="ECO:0000256" key="4">
    <source>
        <dbReference type="ARBA" id="ARBA00021625"/>
    </source>
</evidence>
<keyword evidence="5" id="KW-0963">Cytoplasm</keyword>
<evidence type="ECO:0000313" key="7">
    <source>
        <dbReference type="EMBL" id="SCV02646.1"/>
    </source>
</evidence>
<dbReference type="GO" id="GO:0005737">
    <property type="term" value="C:cytoplasm"/>
    <property type="evidence" value="ECO:0007669"/>
    <property type="project" value="UniProtKB-SubCell"/>
</dbReference>
<dbReference type="GO" id="GO:0005634">
    <property type="term" value="C:nucleus"/>
    <property type="evidence" value="ECO:0007669"/>
    <property type="project" value="UniProtKB-SubCell"/>
</dbReference>
<keyword evidence="8" id="KW-1185">Reference proteome</keyword>
<evidence type="ECO:0000256" key="1">
    <source>
        <dbReference type="ARBA" id="ARBA00004123"/>
    </source>
</evidence>
<organism evidence="7 8">
    <name type="scientific">Lachancea mirantina</name>
    <dbReference type="NCBI Taxonomy" id="1230905"/>
    <lineage>
        <taxon>Eukaryota</taxon>
        <taxon>Fungi</taxon>
        <taxon>Dikarya</taxon>
        <taxon>Ascomycota</taxon>
        <taxon>Saccharomycotina</taxon>
        <taxon>Saccharomycetes</taxon>
        <taxon>Saccharomycetales</taxon>
        <taxon>Saccharomycetaceae</taxon>
        <taxon>Lachancea</taxon>
    </lineage>
</organism>
<dbReference type="Proteomes" id="UP000191024">
    <property type="component" value="Chromosome H"/>
</dbReference>
<comment type="subcellular location">
    <subcellularLocation>
        <location evidence="2">Cytoplasm</location>
    </subcellularLocation>
    <subcellularLocation>
        <location evidence="1">Nucleus</location>
    </subcellularLocation>
</comment>
<gene>
    <name evidence="7" type="ORF">LAMI_0H01508G</name>
</gene>
<dbReference type="OrthoDB" id="4072855at2759"/>
<evidence type="ECO:0000256" key="3">
    <source>
        <dbReference type="ARBA" id="ARBA00005459"/>
    </source>
</evidence>
<comment type="similarity">
    <text evidence="3">Belongs to the DIF1/spd1 family.</text>
</comment>
<accession>A0A1G4KE36</accession>